<keyword evidence="11" id="KW-1185">Reference proteome</keyword>
<protein>
    <recommendedName>
        <fullName evidence="3">phosphoenolpyruvate--glycerone phosphotransferase</fullName>
        <ecNumber evidence="3">2.7.1.121</ecNumber>
    </recommendedName>
</protein>
<dbReference type="OrthoDB" id="7065393at2"/>
<comment type="function">
    <text evidence="2">Component of the dihydroxyacetone kinase complex, which is responsible for the phosphoenolpyruvate (PEP)-dependent phosphorylation of dihydroxyacetone. DhaM serves as the phosphoryl donor. Is phosphorylated by phosphoenolpyruvate in an EI- and HPr-dependent reaction, and a phosphorelay system on histidine residues finally leads to phosphoryl transfer to DhaL and dihydroxyacetone.</text>
</comment>
<dbReference type="Gene3D" id="3.40.50.510">
    <property type="entry name" value="Phosphotransferase system, mannose-type IIA component"/>
    <property type="match status" value="1"/>
</dbReference>
<dbReference type="Pfam" id="PF03610">
    <property type="entry name" value="EIIA-man"/>
    <property type="match status" value="1"/>
</dbReference>
<evidence type="ECO:0000256" key="4">
    <source>
        <dbReference type="ARBA" id="ARBA00022679"/>
    </source>
</evidence>
<keyword evidence="10" id="KW-0418">Kinase</keyword>
<proteinExistence type="predicted"/>
<evidence type="ECO:0000313" key="7">
    <source>
        <dbReference type="EMBL" id="MBE6084084.1"/>
    </source>
</evidence>
<dbReference type="GO" id="GO:0016020">
    <property type="term" value="C:membrane"/>
    <property type="evidence" value="ECO:0007669"/>
    <property type="project" value="InterPro"/>
</dbReference>
<comment type="catalytic activity">
    <reaction evidence="1">
        <text>dihydroxyacetone + phosphoenolpyruvate = dihydroxyacetone phosphate + pyruvate</text>
        <dbReference type="Rhea" id="RHEA:18381"/>
        <dbReference type="ChEBI" id="CHEBI:15361"/>
        <dbReference type="ChEBI" id="CHEBI:16016"/>
        <dbReference type="ChEBI" id="CHEBI:57642"/>
        <dbReference type="ChEBI" id="CHEBI:58702"/>
        <dbReference type="EC" id="2.7.1.121"/>
    </reaction>
</comment>
<reference evidence="11" key="2">
    <citation type="submission" date="2016-11" db="EMBL/GenBank/DDBJ databases">
        <authorList>
            <person name="Varghese N."/>
            <person name="Submissions S."/>
        </authorList>
    </citation>
    <scope>NUCLEOTIDE SEQUENCE [LARGE SCALE GENOMIC DNA]</scope>
    <source>
        <strain evidence="11">C3</strain>
    </source>
</reference>
<dbReference type="Proteomes" id="UP000772151">
    <property type="component" value="Unassembled WGS sequence"/>
</dbReference>
<feature type="domain" description="PTS EIIA type-4" evidence="6">
    <location>
        <begin position="1"/>
        <end position="126"/>
    </location>
</feature>
<dbReference type="Proteomes" id="UP000183469">
    <property type="component" value="Unassembled WGS sequence"/>
</dbReference>
<dbReference type="EMBL" id="FNQG01000002">
    <property type="protein sequence ID" value="SDZ78029.1"/>
    <property type="molecule type" value="Genomic_DNA"/>
</dbReference>
<reference evidence="10" key="3">
    <citation type="submission" date="2016-11" db="EMBL/GenBank/DDBJ databases">
        <authorList>
            <person name="Jaros S."/>
            <person name="Januszkiewicz K."/>
            <person name="Wedrychowicz H."/>
        </authorList>
    </citation>
    <scope>NUCLEOTIDE SEQUENCE [LARGE SCALE GENOMIC DNA]</scope>
    <source>
        <strain evidence="10">C3</strain>
    </source>
</reference>
<dbReference type="PANTHER" id="PTHR38594">
    <property type="entry name" value="PEP-DEPENDENT DIHYDROXYACETONE KINASE, PHOSPHORYL DONOR SUBUNIT DHAM"/>
    <property type="match status" value="1"/>
</dbReference>
<evidence type="ECO:0000256" key="1">
    <source>
        <dbReference type="ARBA" id="ARBA00001113"/>
    </source>
</evidence>
<evidence type="ECO:0000259" key="6">
    <source>
        <dbReference type="PROSITE" id="PS51096"/>
    </source>
</evidence>
<evidence type="ECO:0000313" key="12">
    <source>
        <dbReference type="Proteomes" id="UP000183469"/>
    </source>
</evidence>
<organism evidence="10 11">
    <name type="scientific">Selenomonas ruminantium</name>
    <dbReference type="NCBI Taxonomy" id="971"/>
    <lineage>
        <taxon>Bacteria</taxon>
        <taxon>Bacillati</taxon>
        <taxon>Bacillota</taxon>
        <taxon>Negativicutes</taxon>
        <taxon>Selenomonadales</taxon>
        <taxon>Selenomonadaceae</taxon>
        <taxon>Selenomonas</taxon>
    </lineage>
</organism>
<reference evidence="7" key="4">
    <citation type="submission" date="2019-04" db="EMBL/GenBank/DDBJ databases">
        <title>Evolution of Biomass-Degrading Anaerobic Consortia Revealed by Metagenomics.</title>
        <authorList>
            <person name="Peng X."/>
        </authorList>
    </citation>
    <scope>NUCLEOTIDE SEQUENCE</scope>
    <source>
        <strain evidence="7">SIG242</strain>
    </source>
</reference>
<dbReference type="RefSeq" id="WP_026761046.1">
    <property type="nucleotide sequence ID" value="NZ_FNQG01000002.1"/>
</dbReference>
<dbReference type="GO" id="GO:0019563">
    <property type="term" value="P:glycerol catabolic process"/>
    <property type="evidence" value="ECO:0007669"/>
    <property type="project" value="InterPro"/>
</dbReference>
<dbReference type="Proteomes" id="UP000182958">
    <property type="component" value="Unassembled WGS sequence"/>
</dbReference>
<dbReference type="GO" id="GO:0009401">
    <property type="term" value="P:phosphoenolpyruvate-dependent sugar phosphotransferase system"/>
    <property type="evidence" value="ECO:0007669"/>
    <property type="project" value="InterPro"/>
</dbReference>
<evidence type="ECO:0000313" key="9">
    <source>
        <dbReference type="EMBL" id="SFA90812.1"/>
    </source>
</evidence>
<dbReference type="AlphaFoldDB" id="A0A1K1PG89"/>
<dbReference type="PROSITE" id="PS51096">
    <property type="entry name" value="PTS_EIIA_TYPE_4"/>
    <property type="match status" value="1"/>
</dbReference>
<sequence length="127" mass="12974">MVGIVVVSHNVKLAEGVKEMAEMMAGGVQIAAAGGLDDGIMGTSYEKISKAVEFVCGRDGAVVIMDMGSAIMTTELVLENLKDDAVRMADCPLLEGTMQAAVVAANGGNLEEVVAAAEATCGQKKLA</sequence>
<evidence type="ECO:0000313" key="13">
    <source>
        <dbReference type="Proteomes" id="UP000183843"/>
    </source>
</evidence>
<keyword evidence="4" id="KW-0808">Transferase</keyword>
<dbReference type="InterPro" id="IPR039643">
    <property type="entry name" value="DhaM"/>
</dbReference>
<reference evidence="12 13" key="1">
    <citation type="submission" date="2016-10" db="EMBL/GenBank/DDBJ databases">
        <authorList>
            <person name="de Groot N.N."/>
        </authorList>
    </citation>
    <scope>NUCLEOTIDE SEQUENCE [LARGE SCALE GENOMIC DNA]</scope>
    <source>
        <strain evidence="8 12">DSM 2872</strain>
        <strain evidence="9 13">L14</strain>
    </source>
</reference>
<evidence type="ECO:0000313" key="8">
    <source>
        <dbReference type="EMBL" id="SDZ78029.1"/>
    </source>
</evidence>
<gene>
    <name evidence="7" type="primary">dhaM</name>
    <name evidence="7" type="ORF">E7203_01205</name>
    <name evidence="10" type="ORF">SAMN02910323_1957</name>
    <name evidence="9" type="ORF">SAMN05216587_103204</name>
    <name evidence="8" type="ORF">SAMN05660648_00561</name>
</gene>
<dbReference type="EMBL" id="SVCA01000001">
    <property type="protein sequence ID" value="MBE6084084.1"/>
    <property type="molecule type" value="Genomic_DNA"/>
</dbReference>
<evidence type="ECO:0000313" key="11">
    <source>
        <dbReference type="Proteomes" id="UP000182958"/>
    </source>
</evidence>
<accession>A0A1K1PG89</accession>
<dbReference type="NCBIfam" id="TIGR02364">
    <property type="entry name" value="dha_pts"/>
    <property type="match status" value="1"/>
</dbReference>
<dbReference type="InterPro" id="IPR036662">
    <property type="entry name" value="PTS_EIIA_man-typ_sf"/>
</dbReference>
<evidence type="ECO:0000256" key="5">
    <source>
        <dbReference type="ARBA" id="ARBA00046577"/>
    </source>
</evidence>
<dbReference type="InterPro" id="IPR004701">
    <property type="entry name" value="PTS_EIIA_man-typ"/>
</dbReference>
<name>A0A1K1PG89_SELRU</name>
<dbReference type="SUPFAM" id="SSF53062">
    <property type="entry name" value="PTS system fructose IIA component-like"/>
    <property type="match status" value="1"/>
</dbReference>
<evidence type="ECO:0000256" key="3">
    <source>
        <dbReference type="ARBA" id="ARBA00012095"/>
    </source>
</evidence>
<dbReference type="EC" id="2.7.1.121" evidence="3"/>
<dbReference type="GO" id="GO:0047324">
    <property type="term" value="F:phosphoenolpyruvate-glycerone phosphotransferase activity"/>
    <property type="evidence" value="ECO:0007669"/>
    <property type="project" value="UniProtKB-EC"/>
</dbReference>
<dbReference type="Proteomes" id="UP000183843">
    <property type="component" value="Unassembled WGS sequence"/>
</dbReference>
<evidence type="ECO:0000313" key="10">
    <source>
        <dbReference type="EMBL" id="SFW46497.1"/>
    </source>
</evidence>
<evidence type="ECO:0000256" key="2">
    <source>
        <dbReference type="ARBA" id="ARBA00002788"/>
    </source>
</evidence>
<dbReference type="EMBL" id="FOJX01000003">
    <property type="protein sequence ID" value="SFA90812.1"/>
    <property type="molecule type" value="Genomic_DNA"/>
</dbReference>
<dbReference type="EMBL" id="FPJA01000008">
    <property type="protein sequence ID" value="SFW46497.1"/>
    <property type="molecule type" value="Genomic_DNA"/>
</dbReference>
<dbReference type="PANTHER" id="PTHR38594:SF1">
    <property type="entry name" value="PEP-DEPENDENT DIHYDROXYACETONE KINASE, PHOSPHORYL DONOR SUBUNIT DHAM"/>
    <property type="match status" value="1"/>
</dbReference>
<comment type="subunit">
    <text evidence="5">Homodimer. The dihydroxyacetone kinase complex is composed of a homodimer of DhaM, a homodimer of DhaK and the subunit DhaL.</text>
</comment>
<dbReference type="InterPro" id="IPR012844">
    <property type="entry name" value="DhaM_N"/>
</dbReference>